<keyword evidence="2" id="KW-1185">Reference proteome</keyword>
<dbReference type="Proteomes" id="UP000652761">
    <property type="component" value="Unassembled WGS sequence"/>
</dbReference>
<feature type="non-terminal residue" evidence="1">
    <location>
        <position position="1"/>
    </location>
</feature>
<evidence type="ECO:0000313" key="1">
    <source>
        <dbReference type="EMBL" id="MQM10509.1"/>
    </source>
</evidence>
<accession>A0A843WL12</accession>
<protein>
    <submittedName>
        <fullName evidence="1">Uncharacterized protein</fullName>
    </submittedName>
</protein>
<sequence length="176" mass="19416">IRVICHAIDMVGFIVVDLGYASPMADDGPFNLSVGGEGRVEELLVAEELWNDHKKLFFFPFSSAVTCTNRPLEVDQRRRPYEGDGPIGRVLRSCRDSIDRRVLKATKRSVATLLPDLIALLHTSHNPVAFWPRPIATLTGVCRDLTPGLTALSLSLYVPVAISGFCIKPPLTFLQT</sequence>
<comment type="caution">
    <text evidence="1">The sequence shown here is derived from an EMBL/GenBank/DDBJ whole genome shotgun (WGS) entry which is preliminary data.</text>
</comment>
<dbReference type="EMBL" id="NMUH01004689">
    <property type="protein sequence ID" value="MQM10509.1"/>
    <property type="molecule type" value="Genomic_DNA"/>
</dbReference>
<proteinExistence type="predicted"/>
<reference evidence="1" key="1">
    <citation type="submission" date="2017-07" db="EMBL/GenBank/DDBJ databases">
        <title>Taro Niue Genome Assembly and Annotation.</title>
        <authorList>
            <person name="Atibalentja N."/>
            <person name="Keating K."/>
            <person name="Fields C.J."/>
        </authorList>
    </citation>
    <scope>NUCLEOTIDE SEQUENCE</scope>
    <source>
        <strain evidence="1">Niue_2</strain>
        <tissue evidence="1">Leaf</tissue>
    </source>
</reference>
<dbReference type="AlphaFoldDB" id="A0A843WL12"/>
<evidence type="ECO:0000313" key="2">
    <source>
        <dbReference type="Proteomes" id="UP000652761"/>
    </source>
</evidence>
<organism evidence="1 2">
    <name type="scientific">Colocasia esculenta</name>
    <name type="common">Wild taro</name>
    <name type="synonym">Arum esculentum</name>
    <dbReference type="NCBI Taxonomy" id="4460"/>
    <lineage>
        <taxon>Eukaryota</taxon>
        <taxon>Viridiplantae</taxon>
        <taxon>Streptophyta</taxon>
        <taxon>Embryophyta</taxon>
        <taxon>Tracheophyta</taxon>
        <taxon>Spermatophyta</taxon>
        <taxon>Magnoliopsida</taxon>
        <taxon>Liliopsida</taxon>
        <taxon>Araceae</taxon>
        <taxon>Aroideae</taxon>
        <taxon>Colocasieae</taxon>
        <taxon>Colocasia</taxon>
    </lineage>
</organism>
<name>A0A843WL12_COLES</name>
<gene>
    <name evidence="1" type="ORF">Taro_043401</name>
</gene>